<protein>
    <submittedName>
        <fullName evidence="2">Uncharacterized protein</fullName>
    </submittedName>
</protein>
<reference evidence="2 3" key="1">
    <citation type="submission" date="2011-09" db="EMBL/GenBank/DDBJ databases">
        <title>The draft genome of Methylobacterium extorquens DSM 13060.</title>
        <authorList>
            <consortium name="US DOE Joint Genome Institute (JGI-PGF)"/>
            <person name="Lucas S."/>
            <person name="Han J."/>
            <person name="Lapidus A."/>
            <person name="Cheng J.-F."/>
            <person name="Goodwin L."/>
            <person name="Pitluck S."/>
            <person name="Peters L."/>
            <person name="Land M.L."/>
            <person name="Hauser L."/>
            <person name="Koskimaki J."/>
            <person name="Halonen O."/>
            <person name="Pirttila A."/>
            <person name="Frank C."/>
            <person name="Woyke T.J."/>
        </authorList>
    </citation>
    <scope>NUCLEOTIDE SEQUENCE [LARGE SCALE GENOMIC DNA]</scope>
    <source>
        <strain evidence="2 3">DSM 13060</strain>
    </source>
</reference>
<evidence type="ECO:0000313" key="3">
    <source>
        <dbReference type="Proteomes" id="UP000004382"/>
    </source>
</evidence>
<organism evidence="2 3">
    <name type="scientific">Methylorubrum extorquens DSM 13060</name>
    <dbReference type="NCBI Taxonomy" id="882800"/>
    <lineage>
        <taxon>Bacteria</taxon>
        <taxon>Pseudomonadati</taxon>
        <taxon>Pseudomonadota</taxon>
        <taxon>Alphaproteobacteria</taxon>
        <taxon>Hyphomicrobiales</taxon>
        <taxon>Methylobacteriaceae</taxon>
        <taxon>Methylorubrum</taxon>
    </lineage>
</organism>
<dbReference type="Proteomes" id="UP000004382">
    <property type="component" value="Unassembled WGS sequence"/>
</dbReference>
<name>H1KGA5_METEX</name>
<feature type="region of interest" description="Disordered" evidence="1">
    <location>
        <begin position="1"/>
        <end position="25"/>
    </location>
</feature>
<dbReference type="AlphaFoldDB" id="H1KGA5"/>
<dbReference type="RefSeq" id="WP_003598738.1">
    <property type="nucleotide sequence ID" value="NZ_AGJK01000031.1"/>
</dbReference>
<feature type="compositionally biased region" description="Polar residues" evidence="1">
    <location>
        <begin position="1"/>
        <end position="13"/>
    </location>
</feature>
<accession>H1KGA5</accession>
<dbReference type="InterPro" id="IPR025528">
    <property type="entry name" value="BrnA_antitoxin"/>
</dbReference>
<evidence type="ECO:0000256" key="1">
    <source>
        <dbReference type="SAM" id="MobiDB-lite"/>
    </source>
</evidence>
<dbReference type="Pfam" id="PF14384">
    <property type="entry name" value="BrnA_antitoxin"/>
    <property type="match status" value="1"/>
</dbReference>
<evidence type="ECO:0000313" key="2">
    <source>
        <dbReference type="EMBL" id="EHP93446.1"/>
    </source>
</evidence>
<sequence>MSNIARTPNQASTGIPHEDWDDVDSPELTDADLAELRPASEMPAEVFALLPKRGRGRPKAENAKVNVTLRLDPRLVEAYKATGAGWQTRMQEVLAGGLPSRERVARERHFMPVHTNQNGIECLNEDPFPVGITVRMSDGRLIKGEAHSKSERISPFYKRSAAQGAYLEKMRHQIVKTKRQLRRRLDKETA</sequence>
<dbReference type="PATRIC" id="fig|882800.3.peg.1636"/>
<gene>
    <name evidence="2" type="ORF">MetexDRAFT_1667</name>
</gene>
<proteinExistence type="predicted"/>
<comment type="caution">
    <text evidence="2">The sequence shown here is derived from an EMBL/GenBank/DDBJ whole genome shotgun (WGS) entry which is preliminary data.</text>
</comment>
<dbReference type="EMBL" id="AGJK01000031">
    <property type="protein sequence ID" value="EHP93446.1"/>
    <property type="molecule type" value="Genomic_DNA"/>
</dbReference>